<dbReference type="EMBL" id="JACXST010000002">
    <property type="protein sequence ID" value="MBD9361073.1"/>
    <property type="molecule type" value="Genomic_DNA"/>
</dbReference>
<keyword evidence="4" id="KW-1185">Reference proteome</keyword>
<feature type="chain" id="PRO_5046187155" description="Tetratricopeptide repeat protein" evidence="2">
    <location>
        <begin position="22"/>
        <end position="190"/>
    </location>
</feature>
<dbReference type="PROSITE" id="PS50005">
    <property type="entry name" value="TPR"/>
    <property type="match status" value="1"/>
</dbReference>
<protein>
    <recommendedName>
        <fullName evidence="5">Tetratricopeptide repeat protein</fullName>
    </recommendedName>
</protein>
<feature type="repeat" description="TPR" evidence="1">
    <location>
        <begin position="112"/>
        <end position="145"/>
    </location>
</feature>
<name>A0ABR9DFH1_9GAMM</name>
<evidence type="ECO:0000256" key="2">
    <source>
        <dbReference type="SAM" id="SignalP"/>
    </source>
</evidence>
<organism evidence="3 4">
    <name type="scientific">Methylomonas fluvii</name>
    <dbReference type="NCBI Taxonomy" id="1854564"/>
    <lineage>
        <taxon>Bacteria</taxon>
        <taxon>Pseudomonadati</taxon>
        <taxon>Pseudomonadota</taxon>
        <taxon>Gammaproteobacteria</taxon>
        <taxon>Methylococcales</taxon>
        <taxon>Methylococcaceae</taxon>
        <taxon>Methylomonas</taxon>
    </lineage>
</organism>
<proteinExistence type="predicted"/>
<keyword evidence="2" id="KW-0732">Signal</keyword>
<accession>A0ABR9DFH1</accession>
<dbReference type="RefSeq" id="WP_192393934.1">
    <property type="nucleotide sequence ID" value="NZ_CAJHIU010000002.1"/>
</dbReference>
<dbReference type="InterPro" id="IPR011990">
    <property type="entry name" value="TPR-like_helical_dom_sf"/>
</dbReference>
<evidence type="ECO:0000256" key="1">
    <source>
        <dbReference type="PROSITE-ProRule" id="PRU00339"/>
    </source>
</evidence>
<keyword evidence="1" id="KW-0802">TPR repeat</keyword>
<dbReference type="Gene3D" id="1.25.40.10">
    <property type="entry name" value="Tetratricopeptide repeat domain"/>
    <property type="match status" value="1"/>
</dbReference>
<evidence type="ECO:0000313" key="4">
    <source>
        <dbReference type="Proteomes" id="UP000641152"/>
    </source>
</evidence>
<gene>
    <name evidence="3" type="ORF">EBB_11125</name>
</gene>
<dbReference type="SUPFAM" id="SSF48452">
    <property type="entry name" value="TPR-like"/>
    <property type="match status" value="1"/>
</dbReference>
<dbReference type="Pfam" id="PF13181">
    <property type="entry name" value="TPR_8"/>
    <property type="match status" value="2"/>
</dbReference>
<dbReference type="SMART" id="SM00028">
    <property type="entry name" value="TPR"/>
    <property type="match status" value="2"/>
</dbReference>
<reference evidence="3 4" key="1">
    <citation type="submission" date="2020-09" db="EMBL/GenBank/DDBJ databases">
        <title>Methylomonas albis sp. nov. and Methylomonas fluvii sp. nov.: Two cold-adapted methanotrophs from the River Elbe and an amended description of Methylovulum psychrotolerans strain Eb1.</title>
        <authorList>
            <person name="Bussmann I.K."/>
            <person name="Klings K.-W."/>
            <person name="Warnstedt J."/>
            <person name="Hoppert M."/>
            <person name="Saborowski A."/>
            <person name="Horn F."/>
            <person name="Liebner S."/>
        </authorList>
    </citation>
    <scope>NUCLEOTIDE SEQUENCE [LARGE SCALE GENOMIC DNA]</scope>
    <source>
        <strain evidence="3 4">EbB</strain>
    </source>
</reference>
<evidence type="ECO:0000313" key="3">
    <source>
        <dbReference type="EMBL" id="MBD9361073.1"/>
    </source>
</evidence>
<feature type="signal peptide" evidence="2">
    <location>
        <begin position="1"/>
        <end position="21"/>
    </location>
</feature>
<evidence type="ECO:0008006" key="5">
    <source>
        <dbReference type="Google" id="ProtNLM"/>
    </source>
</evidence>
<dbReference type="Proteomes" id="UP000641152">
    <property type="component" value="Unassembled WGS sequence"/>
</dbReference>
<sequence>MPQKKVRLLTLLFIACIRNVAADYPKTDADYAFLPPYCKARASDQKSPDYQSWNRKLGDDFIHIHHYCAGLHTMNLAFRTHDEAEKQYKYRTAVGDLLYVPDHASPTFKLMPKIFYDVGQAYQFMGEIDEAIAANLKSISLDKNNSFPYAALSSLYQRKNMKAEAKSILEKGLEHNPNSKILLKRMKNFK</sequence>
<comment type="caution">
    <text evidence="3">The sequence shown here is derived from an EMBL/GenBank/DDBJ whole genome shotgun (WGS) entry which is preliminary data.</text>
</comment>
<dbReference type="InterPro" id="IPR019734">
    <property type="entry name" value="TPR_rpt"/>
</dbReference>